<accession>A0ACB9WH11</accession>
<sequence length="725" mass="78512">MSRTEEVNKMTENVYKGILDQFNPSLKNFVTMGKHYEKALTGVTVAAKGYFDALVKLGELASDSQGSKELGDTLFQMAEVHRQIQVQLEDVLKLFHSELLAQLEQKLELDIKYLTATLKKYQSDRRSKSESIERCQSQLKKLRRKSQGSRHPNKYGDREMQFVELMSRRQVELDTLVASGYKSALTEERRRYCFLVDRQCSVTKLLVNYHSKVRELLSQKLSSWHQSCSQPTKLPERALNLLRHTAPQSSGAAGIAEVLRHTKIGSAQPEQRLSVQEVPPLMNGDSSRSQQRSLPSSSSQSDGCPPQGSPHTFSSLSSGGAAGGSSLGASPQHSSTPLSSPLPDSSTSSSPSASIPTLSSGSAQPGSLLLVAHTANLSPSLIPSTVMSLSQISPAGGPLHGMTLPIAHSAPHSPPLPHSAPLSRAMTPVQLLHQQVGPGGSNTSTLSHNPWLLKAADISATATLPLPRRPNSEMRLGGFQGSSLPRMLPLSGPNRVEAMFAHSPGASEAGGGGGAGGGACLLHFLPGDDISLLISEARDGWHYGQNERTGRKGWFPFSYTQSYHSTLDHLESSLFLSKANSTSTGQLDRLVSPGLPALTPESEEEHSLPPQRVSTFRPRPYSMADSTKVRSMKSLGGQRSLLSWFLLHSPQTQGPIHLPTFDSEELSPTIAQLPSLSKSFIPAAAVASCSLWSVSPANLRLNPGNITLIYVDSLLWMFFLNKFNK</sequence>
<organism evidence="1 2">
    <name type="scientific">Chaenocephalus aceratus</name>
    <name type="common">Blackfin icefish</name>
    <name type="synonym">Chaenichthys aceratus</name>
    <dbReference type="NCBI Taxonomy" id="36190"/>
    <lineage>
        <taxon>Eukaryota</taxon>
        <taxon>Metazoa</taxon>
        <taxon>Chordata</taxon>
        <taxon>Craniata</taxon>
        <taxon>Vertebrata</taxon>
        <taxon>Euteleostomi</taxon>
        <taxon>Actinopterygii</taxon>
        <taxon>Neopterygii</taxon>
        <taxon>Teleostei</taxon>
        <taxon>Neoteleostei</taxon>
        <taxon>Acanthomorphata</taxon>
        <taxon>Eupercaria</taxon>
        <taxon>Perciformes</taxon>
        <taxon>Notothenioidei</taxon>
        <taxon>Channichthyidae</taxon>
        <taxon>Chaenocephalus</taxon>
    </lineage>
</organism>
<evidence type="ECO:0000313" key="2">
    <source>
        <dbReference type="Proteomes" id="UP001057452"/>
    </source>
</evidence>
<proteinExistence type="predicted"/>
<dbReference type="EMBL" id="CM043800">
    <property type="protein sequence ID" value="KAI4812096.1"/>
    <property type="molecule type" value="Genomic_DNA"/>
</dbReference>
<gene>
    <name evidence="1" type="ORF">KUCAC02_014951</name>
</gene>
<comment type="caution">
    <text evidence="1">The sequence shown here is derived from an EMBL/GenBank/DDBJ whole genome shotgun (WGS) entry which is preliminary data.</text>
</comment>
<keyword evidence="2" id="KW-1185">Reference proteome</keyword>
<protein>
    <submittedName>
        <fullName evidence="1">Uncharacterized protein</fullName>
    </submittedName>
</protein>
<dbReference type="Proteomes" id="UP001057452">
    <property type="component" value="Chromosome 16"/>
</dbReference>
<reference evidence="1" key="1">
    <citation type="submission" date="2022-05" db="EMBL/GenBank/DDBJ databases">
        <title>Chromosome-level genome of Chaenocephalus aceratus.</title>
        <authorList>
            <person name="Park H."/>
        </authorList>
    </citation>
    <scope>NUCLEOTIDE SEQUENCE</scope>
    <source>
        <strain evidence="1">KU_202001</strain>
    </source>
</reference>
<name>A0ACB9WH11_CHAAC</name>
<evidence type="ECO:0000313" key="1">
    <source>
        <dbReference type="EMBL" id="KAI4812096.1"/>
    </source>
</evidence>